<feature type="region of interest" description="Disordered" evidence="9">
    <location>
        <begin position="1793"/>
        <end position="1831"/>
    </location>
</feature>
<dbReference type="SUPFAM" id="SSF46966">
    <property type="entry name" value="Spectrin repeat"/>
    <property type="match status" value="9"/>
</dbReference>
<dbReference type="Gene3D" id="1.20.58.60">
    <property type="match status" value="9"/>
</dbReference>
<evidence type="ECO:0000256" key="4">
    <source>
        <dbReference type="ARBA" id="ARBA00022737"/>
    </source>
</evidence>
<dbReference type="PROSITE" id="PS00019">
    <property type="entry name" value="ACTININ_1"/>
    <property type="match status" value="1"/>
</dbReference>
<accession>A0A4Z2GT05</accession>
<evidence type="ECO:0000313" key="11">
    <source>
        <dbReference type="EMBL" id="TNN56519.1"/>
    </source>
</evidence>
<feature type="compositionally biased region" description="Low complexity" evidence="9">
    <location>
        <begin position="118"/>
        <end position="134"/>
    </location>
</feature>
<dbReference type="SUPFAM" id="SSF47576">
    <property type="entry name" value="Calponin-homology domain, CH-domain"/>
    <property type="match status" value="1"/>
</dbReference>
<gene>
    <name evidence="11" type="primary">SPTB_0</name>
    <name evidence="11" type="ORF">EYF80_033245</name>
</gene>
<dbReference type="CDD" id="cd21246">
    <property type="entry name" value="CH_SPTB-like_rpt1"/>
    <property type="match status" value="1"/>
</dbReference>
<sequence>MSSPCLLSAAAPIGQPRLREVKISLKAGSRETAATRSGGGGGGTKEAPGGRPRAPAEKEAAARVGSSRSKSTPPVHRASRAEGRKAARGSGGGGGRKHQAPERHAESNGALLHIPLAAAPAGPSPLSSSSSSSSCTPRRQRPAKPPTALLSSSSSSTTTTTTTTSSSSSSSAKSMKRARWLSNSTSNICFNTILDGRFRQLQDEREAVQQKTFTKWVNSILSRVGCRISDLYLDLRDGRMLIKLLEGLSGERLPKPTKGRMRIHCLENVDKALQFLKEQRVHLENMGSHDIVDGNHRLILGLIWTMILRFQLTVTLVTLHYSSSSCACCFEKKIKNQIQDIVVETGQADQKETRSAKDALLLWCQMKTAGYPNVNIRNFTTSWKDGMAFNALIHRHRPDLVDFGKLKGSNPTHNLQSAFNVAEQQLDNPDEKSIITYVVAFYHYFSKMKQLAVEGKRVGKVLDHAIETEEMIAKYETLASDLLPWIEQTIVVLSNRKLANSLTGVQQQLQAFNTYRTAEKPPKFQEKGNLEVLLFTIQSRMRANNQRVYMPKEGALVADINKAWGRLERAEHVRERVLRDELIRQEKLEQMARRFDRKAAMRETWLLENQRLVAQDNFGYDLPAVEAAKKKHDAIETDIAAYEERVQVLVGISGELEAERYHDAKRIDARKDNVLRLWDYLQELLRARGARLDKNLTLQRIFQEMLYIISWMDDMKARLLAPDFGKHLLEVEDLLQKHALLENDIALQADRVQGASAAALQFANGDSYKPCDPQVIRDRVQHLDLCYQELCALAAERRARLEQSRLFWNFLWEVTELESWIREKEHIFSSLDYGKDLTSVLLLQSKHSAFEDELGARRANLDQVLAEGDRMIRADHFGSAKIGECTDNIAGQWRQLEDLAAFRKQNLLDTQRFFQFQGDADDLKAWLLDAKRQMDADDTGHDEYTTQRLLKRHRDLRNEAMKNGATIDALSKQAGGLPEELQNTPDIQRRLKDVKDLFLELMSLADLRQKRLDDAMALYTIFSETDACELWMGQKETWDAFKATVEDKKRRVDSAVSLNNYGLECDETASWVRDKTRVIESTQDLGNDLAAVMTIQRKLFGMERDLAAIENKLAFLSAEADRLAADHPEDAADILARRGDLDAAWDALKKTLKDREDSLGEVSKLQTFLQDMDDFQSWLFKSQKAVASEETPASLPEAEEQLGLHDAVREDIKNHEEDYRLVRDTGAKVTQGQEEDPQYQQLEQRLKGLDRGWAELQTMWDSRKDFLDQGLGFQQGNIIFLREYTLAHVDEADTLAGAEKALKKHEDFASTMAANEDKIDGALRGGRRLVDGGNLYAGKVEDKMTSVRDRHDRNKRRAREVSEKLRDNRDLQHFLQNTQDLTVWINEKMLTARDTSYDEARNLHSKWLKHQAFMAELASNKDWLSNVDQEGHDLVESKPELEPVVRERLAALHALWDELESTTQEKARLLFDANRSELFDQSLADMKAWLGGLRQQLQGGDQDVGDLTKANILLKKHQMTENQVRDRARELEELQEAVRRHSGGREEQPEMEAEQRALQRDFQQLLTPLARRRGQLEASRAVHQFYRDLADELLWIEERIPLATSQEHGHNLQTVQMLLKKNQNYYNDAEEAEAWIGEQELYMIAEDKAKDEQSAMLMLKRHTGLKQAVDDYAGSIRSLADRAQQMFGGEHPDGEAHRGAVNRVELSVFAQAAAYERPEQPLDLIAEACANCGLALGAEVHLALSCAAPELMDWSKGKYEVSTGVLKSPDELVDLYQTLISKYPAVVALIDPLRRERDGESQDQDQDQNQDQDQDQDQNQDQDQDQDQDQN</sequence>
<dbReference type="InterPro" id="IPR036872">
    <property type="entry name" value="CH_dom_sf"/>
</dbReference>
<dbReference type="InterPro" id="IPR001715">
    <property type="entry name" value="CH_dom"/>
</dbReference>
<dbReference type="SMART" id="SM01192">
    <property type="entry name" value="Enolase_C"/>
    <property type="match status" value="1"/>
</dbReference>
<feature type="coiled-coil region" evidence="8">
    <location>
        <begin position="1099"/>
        <end position="1126"/>
    </location>
</feature>
<comment type="pathway">
    <text evidence="1">Carbohydrate degradation; glycolysis; pyruvate from D-glyceraldehyde 3-phosphate: step 4/5.</text>
</comment>
<keyword evidence="6" id="KW-0009">Actin-binding</keyword>
<comment type="similarity">
    <text evidence="2">Belongs to the enolase family.</text>
</comment>
<evidence type="ECO:0000256" key="3">
    <source>
        <dbReference type="ARBA" id="ARBA00012058"/>
    </source>
</evidence>
<dbReference type="InterPro" id="IPR020810">
    <property type="entry name" value="Enolase_C"/>
</dbReference>
<keyword evidence="8" id="KW-0175">Coiled coil</keyword>
<dbReference type="InterPro" id="IPR036849">
    <property type="entry name" value="Enolase-like_C_sf"/>
</dbReference>
<evidence type="ECO:0000256" key="1">
    <source>
        <dbReference type="ARBA" id="ARBA00005031"/>
    </source>
</evidence>
<dbReference type="GO" id="GO:0004634">
    <property type="term" value="F:phosphopyruvate hydratase activity"/>
    <property type="evidence" value="ECO:0007669"/>
    <property type="project" value="UniProtKB-EC"/>
</dbReference>
<feature type="region of interest" description="Disordered" evidence="9">
    <location>
        <begin position="118"/>
        <end position="173"/>
    </location>
</feature>
<dbReference type="SMART" id="SM00150">
    <property type="entry name" value="SPEC"/>
    <property type="match status" value="11"/>
</dbReference>
<dbReference type="Pfam" id="PF00307">
    <property type="entry name" value="CH"/>
    <property type="match status" value="2"/>
</dbReference>
<evidence type="ECO:0000256" key="2">
    <source>
        <dbReference type="ARBA" id="ARBA00009604"/>
    </source>
</evidence>
<evidence type="ECO:0000313" key="12">
    <source>
        <dbReference type="Proteomes" id="UP000314294"/>
    </source>
</evidence>
<feature type="compositionally biased region" description="Acidic residues" evidence="9">
    <location>
        <begin position="1801"/>
        <end position="1831"/>
    </location>
</feature>
<dbReference type="InterPro" id="IPR001589">
    <property type="entry name" value="Actinin_actin-bd_CS"/>
</dbReference>
<keyword evidence="4" id="KW-0677">Repeat</keyword>
<dbReference type="Pfam" id="PF00113">
    <property type="entry name" value="Enolase_C"/>
    <property type="match status" value="1"/>
</dbReference>
<dbReference type="Gene3D" id="1.10.418.10">
    <property type="entry name" value="Calponin-like domain"/>
    <property type="match status" value="2"/>
</dbReference>
<dbReference type="PROSITE" id="PS50021">
    <property type="entry name" value="CH"/>
    <property type="match status" value="2"/>
</dbReference>
<keyword evidence="7" id="KW-0456">Lyase</keyword>
<dbReference type="OrthoDB" id="5865767at2759"/>
<evidence type="ECO:0000259" key="10">
    <source>
        <dbReference type="PROSITE" id="PS50021"/>
    </source>
</evidence>
<dbReference type="Gene3D" id="3.20.20.120">
    <property type="entry name" value="Enolase-like C-terminal domain"/>
    <property type="match status" value="1"/>
</dbReference>
<name>A0A4Z2GT05_9TELE</name>
<dbReference type="FunFam" id="1.10.418.10:FF:000004">
    <property type="entry name" value="Spectrin beta chain"/>
    <property type="match status" value="1"/>
</dbReference>
<dbReference type="FunFam" id="1.20.58.60:FF:000338">
    <property type="entry name" value="Spectrin beta chain"/>
    <property type="match status" value="1"/>
</dbReference>
<dbReference type="PANTHER" id="PTHR11915">
    <property type="entry name" value="SPECTRIN/FILAMIN RELATED CYTOSKELETAL PROTEIN"/>
    <property type="match status" value="1"/>
</dbReference>
<protein>
    <recommendedName>
        <fullName evidence="3">phosphopyruvate hydratase</fullName>
        <ecNumber evidence="3">4.2.1.11</ecNumber>
    </recommendedName>
</protein>
<proteinExistence type="inferred from homology"/>
<dbReference type="SUPFAM" id="SSF51604">
    <property type="entry name" value="Enolase C-terminal domain-like"/>
    <property type="match status" value="1"/>
</dbReference>
<dbReference type="UniPathway" id="UPA00109">
    <property type="reaction ID" value="UER00187"/>
</dbReference>
<evidence type="ECO:0000256" key="8">
    <source>
        <dbReference type="SAM" id="Coils"/>
    </source>
</evidence>
<dbReference type="FunFam" id="1.20.58.60:FF:000033">
    <property type="entry name" value="Spectrin beta chain"/>
    <property type="match status" value="1"/>
</dbReference>
<keyword evidence="12" id="KW-1185">Reference proteome</keyword>
<keyword evidence="5" id="KW-0324">Glycolysis</keyword>
<evidence type="ECO:0000256" key="6">
    <source>
        <dbReference type="ARBA" id="ARBA00023203"/>
    </source>
</evidence>
<dbReference type="SMART" id="SM00033">
    <property type="entry name" value="CH"/>
    <property type="match status" value="2"/>
</dbReference>
<feature type="domain" description="Calponin-homology (CH)" evidence="10">
    <location>
        <begin position="354"/>
        <end position="476"/>
    </location>
</feature>
<dbReference type="Proteomes" id="UP000314294">
    <property type="component" value="Unassembled WGS sequence"/>
</dbReference>
<feature type="compositionally biased region" description="Low complexity" evidence="9">
    <location>
        <begin position="151"/>
        <end position="171"/>
    </location>
</feature>
<comment type="caution">
    <text evidence="11">The sequence shown here is derived from an EMBL/GenBank/DDBJ whole genome shotgun (WGS) entry which is preliminary data.</text>
</comment>
<dbReference type="FunFam" id="1.20.58.60:FF:000083">
    <property type="entry name" value="Spectrin beta chain"/>
    <property type="match status" value="1"/>
</dbReference>
<dbReference type="InterPro" id="IPR002017">
    <property type="entry name" value="Spectrin_repeat"/>
</dbReference>
<dbReference type="EC" id="4.2.1.11" evidence="3"/>
<evidence type="ECO:0000256" key="9">
    <source>
        <dbReference type="SAM" id="MobiDB-lite"/>
    </source>
</evidence>
<evidence type="ECO:0000256" key="5">
    <source>
        <dbReference type="ARBA" id="ARBA00023152"/>
    </source>
</evidence>
<feature type="region of interest" description="Disordered" evidence="9">
    <location>
        <begin position="24"/>
        <end position="105"/>
    </location>
</feature>
<dbReference type="InterPro" id="IPR018159">
    <property type="entry name" value="Spectrin/alpha-actinin"/>
</dbReference>
<organism evidence="11 12">
    <name type="scientific">Liparis tanakae</name>
    <name type="common">Tanaka's snailfish</name>
    <dbReference type="NCBI Taxonomy" id="230148"/>
    <lineage>
        <taxon>Eukaryota</taxon>
        <taxon>Metazoa</taxon>
        <taxon>Chordata</taxon>
        <taxon>Craniata</taxon>
        <taxon>Vertebrata</taxon>
        <taxon>Euteleostomi</taxon>
        <taxon>Actinopterygii</taxon>
        <taxon>Neopterygii</taxon>
        <taxon>Teleostei</taxon>
        <taxon>Neoteleostei</taxon>
        <taxon>Acanthomorphata</taxon>
        <taxon>Eupercaria</taxon>
        <taxon>Perciformes</taxon>
        <taxon>Cottioidei</taxon>
        <taxon>Cottales</taxon>
        <taxon>Liparidae</taxon>
        <taxon>Liparis</taxon>
    </lineage>
</organism>
<dbReference type="EMBL" id="SRLO01000426">
    <property type="protein sequence ID" value="TNN56519.1"/>
    <property type="molecule type" value="Genomic_DNA"/>
</dbReference>
<evidence type="ECO:0000256" key="7">
    <source>
        <dbReference type="ARBA" id="ARBA00023239"/>
    </source>
</evidence>
<dbReference type="CDD" id="cd00176">
    <property type="entry name" value="SPEC"/>
    <property type="match status" value="4"/>
</dbReference>
<dbReference type="GO" id="GO:0003779">
    <property type="term" value="F:actin binding"/>
    <property type="evidence" value="ECO:0007669"/>
    <property type="project" value="UniProtKB-KW"/>
</dbReference>
<feature type="domain" description="Calponin-homology (CH)" evidence="10">
    <location>
        <begin position="207"/>
        <end position="311"/>
    </location>
</feature>
<dbReference type="Pfam" id="PF00435">
    <property type="entry name" value="Spectrin"/>
    <property type="match status" value="10"/>
</dbReference>
<reference evidence="11 12" key="1">
    <citation type="submission" date="2019-03" db="EMBL/GenBank/DDBJ databases">
        <title>First draft genome of Liparis tanakae, snailfish: a comprehensive survey of snailfish specific genes.</title>
        <authorList>
            <person name="Kim W."/>
            <person name="Song I."/>
            <person name="Jeong J.-H."/>
            <person name="Kim D."/>
            <person name="Kim S."/>
            <person name="Ryu S."/>
            <person name="Song J.Y."/>
            <person name="Lee S.K."/>
        </authorList>
    </citation>
    <scope>NUCLEOTIDE SEQUENCE [LARGE SCALE GENOMIC DNA]</scope>
    <source>
        <tissue evidence="11">Muscle</tissue>
    </source>
</reference>
<dbReference type="PROSITE" id="PS00020">
    <property type="entry name" value="ACTININ_2"/>
    <property type="match status" value="1"/>
</dbReference>
<dbReference type="GO" id="GO:0006096">
    <property type="term" value="P:glycolytic process"/>
    <property type="evidence" value="ECO:0007669"/>
    <property type="project" value="UniProtKB-UniPathway"/>
</dbReference>